<dbReference type="InterPro" id="IPR036273">
    <property type="entry name" value="CRAL/TRIO_N_dom_sf"/>
</dbReference>
<dbReference type="Pfam" id="PF00650">
    <property type="entry name" value="CRAL_TRIO"/>
    <property type="match status" value="1"/>
</dbReference>
<name>A0A9N9T254_DIABA</name>
<gene>
    <name evidence="2" type="ORF">DIABBA_LOCUS7432</name>
</gene>
<evidence type="ECO:0000313" key="2">
    <source>
        <dbReference type="EMBL" id="CAG9834086.1"/>
    </source>
</evidence>
<dbReference type="PROSITE" id="PS50191">
    <property type="entry name" value="CRAL_TRIO"/>
    <property type="match status" value="1"/>
</dbReference>
<dbReference type="CDD" id="cd00170">
    <property type="entry name" value="SEC14"/>
    <property type="match status" value="1"/>
</dbReference>
<dbReference type="AlphaFoldDB" id="A0A9N9T254"/>
<dbReference type="PRINTS" id="PR00180">
    <property type="entry name" value="CRETINALDHBP"/>
</dbReference>
<dbReference type="SUPFAM" id="SSF52087">
    <property type="entry name" value="CRAL/TRIO domain"/>
    <property type="match status" value="1"/>
</dbReference>
<dbReference type="Proteomes" id="UP001153709">
    <property type="component" value="Chromosome 5"/>
</dbReference>
<dbReference type="GO" id="GO:1902936">
    <property type="term" value="F:phosphatidylinositol bisphosphate binding"/>
    <property type="evidence" value="ECO:0007669"/>
    <property type="project" value="TreeGrafter"/>
</dbReference>
<evidence type="ECO:0000313" key="3">
    <source>
        <dbReference type="Proteomes" id="UP001153709"/>
    </source>
</evidence>
<dbReference type="PANTHER" id="PTHR10174:SF224">
    <property type="entry name" value="RETINOL-BINDING PROTEIN PINTA"/>
    <property type="match status" value="1"/>
</dbReference>
<dbReference type="InterPro" id="IPR001251">
    <property type="entry name" value="CRAL-TRIO_dom"/>
</dbReference>
<dbReference type="PANTHER" id="PTHR10174">
    <property type="entry name" value="ALPHA-TOCOPHEROL TRANSFER PROTEIN-RELATED"/>
    <property type="match status" value="1"/>
</dbReference>
<organism evidence="2 3">
    <name type="scientific">Diabrotica balteata</name>
    <name type="common">Banded cucumber beetle</name>
    <dbReference type="NCBI Taxonomy" id="107213"/>
    <lineage>
        <taxon>Eukaryota</taxon>
        <taxon>Metazoa</taxon>
        <taxon>Ecdysozoa</taxon>
        <taxon>Arthropoda</taxon>
        <taxon>Hexapoda</taxon>
        <taxon>Insecta</taxon>
        <taxon>Pterygota</taxon>
        <taxon>Neoptera</taxon>
        <taxon>Endopterygota</taxon>
        <taxon>Coleoptera</taxon>
        <taxon>Polyphaga</taxon>
        <taxon>Cucujiformia</taxon>
        <taxon>Chrysomeloidea</taxon>
        <taxon>Chrysomelidae</taxon>
        <taxon>Galerucinae</taxon>
        <taxon>Diabroticina</taxon>
        <taxon>Diabroticites</taxon>
        <taxon>Diabrotica</taxon>
    </lineage>
</organism>
<dbReference type="InterPro" id="IPR011074">
    <property type="entry name" value="CRAL/TRIO_N_dom"/>
</dbReference>
<dbReference type="EMBL" id="OU898280">
    <property type="protein sequence ID" value="CAG9834086.1"/>
    <property type="molecule type" value="Genomic_DNA"/>
</dbReference>
<dbReference type="GO" id="GO:0016020">
    <property type="term" value="C:membrane"/>
    <property type="evidence" value="ECO:0007669"/>
    <property type="project" value="TreeGrafter"/>
</dbReference>
<protein>
    <recommendedName>
        <fullName evidence="1">CRAL-TRIO domain-containing protein</fullName>
    </recommendedName>
</protein>
<dbReference type="OrthoDB" id="6682367at2759"/>
<dbReference type="Gene3D" id="1.20.5.1200">
    <property type="entry name" value="Alpha-tocopherol transfer"/>
    <property type="match status" value="1"/>
</dbReference>
<proteinExistence type="predicted"/>
<feature type="domain" description="CRAL-TRIO" evidence="1">
    <location>
        <begin position="93"/>
        <end position="259"/>
    </location>
</feature>
<accession>A0A9N9T254</accession>
<dbReference type="InterPro" id="IPR036865">
    <property type="entry name" value="CRAL-TRIO_dom_sf"/>
</dbReference>
<evidence type="ECO:0000259" key="1">
    <source>
        <dbReference type="PROSITE" id="PS50191"/>
    </source>
</evidence>
<dbReference type="SMART" id="SM00516">
    <property type="entry name" value="SEC14"/>
    <property type="match status" value="1"/>
</dbReference>
<reference evidence="2" key="1">
    <citation type="submission" date="2022-01" db="EMBL/GenBank/DDBJ databases">
        <authorList>
            <person name="King R."/>
        </authorList>
    </citation>
    <scope>NUCLEOTIDE SEQUENCE</scope>
</reference>
<dbReference type="SUPFAM" id="SSF46938">
    <property type="entry name" value="CRAL/TRIO N-terminal domain"/>
    <property type="match status" value="1"/>
</dbReference>
<dbReference type="SMART" id="SM01100">
    <property type="entry name" value="CRAL_TRIO_N"/>
    <property type="match status" value="1"/>
</dbReference>
<dbReference type="Gene3D" id="1.10.8.20">
    <property type="entry name" value="N-terminal domain of phosphatidylinositol transfer protein sec14p"/>
    <property type="match status" value="1"/>
</dbReference>
<dbReference type="Gene3D" id="3.40.525.10">
    <property type="entry name" value="CRAL-TRIO lipid binding domain"/>
    <property type="match status" value="1"/>
</dbReference>
<keyword evidence="3" id="KW-1185">Reference proteome</keyword>
<sequence length="285" mass="33099">MASAIDLSDNQEAQKFAEVELNETDESRTSALEELKRWLQEEEPQLHARLEDQYLLAFLRGSKFDMEKAKKKVKNYYTMRRDVPEWFSNRNPELNVLQELIKLGCFVPLKEKQDNRIVVIVRTAVHNPSIHTQDDVFKAGTMMMDVAAMENVISAHLYGVTAIFDMAGESVSHIKQLTPGIVRKAVNCWQNYHIRPKHLEFINAPTSVHVVISIFKSFMNSKLKERVRTHLPGQLEDLYTVVDPKILPPEYGGQGETMQELIDYWNDKYISYKSWFLDDEQYKAD</sequence>